<feature type="region of interest" description="Disordered" evidence="1">
    <location>
        <begin position="1"/>
        <end position="322"/>
    </location>
</feature>
<feature type="compositionally biased region" description="Low complexity" evidence="1">
    <location>
        <begin position="116"/>
        <end position="142"/>
    </location>
</feature>
<accession>A0A0L0T939</accession>
<organism evidence="2 3">
    <name type="scientific">Allomyces macrogynus (strain ATCC 38327)</name>
    <name type="common">Allomyces javanicus var. macrogynus</name>
    <dbReference type="NCBI Taxonomy" id="578462"/>
    <lineage>
        <taxon>Eukaryota</taxon>
        <taxon>Fungi</taxon>
        <taxon>Fungi incertae sedis</taxon>
        <taxon>Blastocladiomycota</taxon>
        <taxon>Blastocladiomycetes</taxon>
        <taxon>Blastocladiales</taxon>
        <taxon>Blastocladiaceae</taxon>
        <taxon>Allomyces</taxon>
    </lineage>
</organism>
<dbReference type="Proteomes" id="UP000054350">
    <property type="component" value="Unassembled WGS sequence"/>
</dbReference>
<sequence>MGGCRATLVDTSMAPPPEPLPPVSPPAPLEVTTARDTGDPSLPLQPSSYVATPPFVMSRAERDQGAVGPGIRSTSPVPPVQPTTFVSAHGPSTLPVAPSNTALHAANTSRHGGSPLRIVSSIASSTSSSSALRSPSPSSTNSMHTLSSVASNSQAPSRALPTSLQAAPSLPPAQGSGIARTTSARSRLTLGGISEHHEGAPGPQLHCTTGGERLDPYPDALSPQSMYSLAQSNPPDESITALSIHSSAMSSGSQRSPALSRRSQSQSAVPSAPASPAVLSHERGSPTPSRRSQPASPTVATAGPTPALPPGPPHQGRTTLKKRFSQTSAAASIAGEDFDSCIDADGDAGSAAVQLPSIPLDFFFLRKLFNWLMRTAILCSDALSTADHDPDSPFWCLWDALLRLLGLYYLVLIPPLLAFVCDYTFDLAPSFVGLDAALTLSILVEFVRPRRDKYGDLVIDRREKMALFFSQRRNQMRFISVIPLDWLVLAYHDVSSMACRNPIYVYSDGQLAKVPRESLSNGVSLLGKRFMYYKEDIPWPLIVYALLHSMRILHVVPTILWMLKTHIPNVSQPISRLVKILSFLLILGHINSCLYWAMDIRLDHTMRNMNEHLVDANHVPTSFSARYAQNFLDGVRAFFFITRNVSLIPEIMYTTCELLLASVMYGLIITNLATIVRSYDNQAEFDEMAKNRNFKRTMMRQHMVKHKFPRELQKKIIDQEEFEWVHKQGVDLDNLSRDLPVSLAPRSGRPPRRGLHLLLRLDQRRTLVPRCRRVIQGGLGRSHQQDHGADRFLHLPGWRSRQGNVFHPVWHGAHPDGRREQAHCHAQPRLVFRRARAPRTFVPAHRHGQGRR</sequence>
<feature type="compositionally biased region" description="Polar residues" evidence="1">
    <location>
        <begin position="222"/>
        <end position="257"/>
    </location>
</feature>
<dbReference type="PANTHER" id="PTHR45638">
    <property type="entry name" value="CYCLIC NUCLEOTIDE-GATED CATION CHANNEL SUBUNIT A"/>
    <property type="match status" value="1"/>
</dbReference>
<dbReference type="VEuPathDB" id="FungiDB:AMAG_15309"/>
<dbReference type="AlphaFoldDB" id="A0A0L0T939"/>
<evidence type="ECO:0008006" key="4">
    <source>
        <dbReference type="Google" id="ProtNLM"/>
    </source>
</evidence>
<evidence type="ECO:0000256" key="1">
    <source>
        <dbReference type="SAM" id="MobiDB-lite"/>
    </source>
</evidence>
<dbReference type="EMBL" id="GG745369">
    <property type="protein sequence ID" value="KNE71054.1"/>
    <property type="molecule type" value="Genomic_DNA"/>
</dbReference>
<feature type="compositionally biased region" description="Pro residues" evidence="1">
    <location>
        <begin position="14"/>
        <end position="28"/>
    </location>
</feature>
<dbReference type="EMBL" id="GG745369">
    <property type="protein sequence ID" value="KNE71055.1"/>
    <property type="molecule type" value="Genomic_DNA"/>
</dbReference>
<feature type="compositionally biased region" description="Polar residues" evidence="1">
    <location>
        <begin position="143"/>
        <end position="166"/>
    </location>
</feature>
<evidence type="ECO:0000313" key="2">
    <source>
        <dbReference type="EMBL" id="KNE71054.1"/>
    </source>
</evidence>
<keyword evidence="3" id="KW-1185">Reference proteome</keyword>
<dbReference type="GO" id="GO:0044877">
    <property type="term" value="F:protein-containing complex binding"/>
    <property type="evidence" value="ECO:0007669"/>
    <property type="project" value="TreeGrafter"/>
</dbReference>
<dbReference type="Gene3D" id="1.10.287.630">
    <property type="entry name" value="Helix hairpin bin"/>
    <property type="match status" value="1"/>
</dbReference>
<feature type="compositionally biased region" description="Polar residues" evidence="1">
    <location>
        <begin position="98"/>
        <end position="111"/>
    </location>
</feature>
<reference evidence="3" key="2">
    <citation type="submission" date="2009-11" db="EMBL/GenBank/DDBJ databases">
        <title>The Genome Sequence of Allomyces macrogynus strain ATCC 38327.</title>
        <authorList>
            <consortium name="The Broad Institute Genome Sequencing Platform"/>
            <person name="Russ C."/>
            <person name="Cuomo C."/>
            <person name="Shea T."/>
            <person name="Young S.K."/>
            <person name="Zeng Q."/>
            <person name="Koehrsen M."/>
            <person name="Haas B."/>
            <person name="Borodovsky M."/>
            <person name="Guigo R."/>
            <person name="Alvarado L."/>
            <person name="Berlin A."/>
            <person name="Borenstein D."/>
            <person name="Chen Z."/>
            <person name="Engels R."/>
            <person name="Freedman E."/>
            <person name="Gellesch M."/>
            <person name="Goldberg J."/>
            <person name="Griggs A."/>
            <person name="Gujja S."/>
            <person name="Heiman D."/>
            <person name="Hepburn T."/>
            <person name="Howarth C."/>
            <person name="Jen D."/>
            <person name="Larson L."/>
            <person name="Lewis B."/>
            <person name="Mehta T."/>
            <person name="Park D."/>
            <person name="Pearson M."/>
            <person name="Roberts A."/>
            <person name="Saif S."/>
            <person name="Shenoy N."/>
            <person name="Sisk P."/>
            <person name="Stolte C."/>
            <person name="Sykes S."/>
            <person name="Walk T."/>
            <person name="White J."/>
            <person name="Yandava C."/>
            <person name="Burger G."/>
            <person name="Gray M.W."/>
            <person name="Holland P.W.H."/>
            <person name="King N."/>
            <person name="Lang F.B.F."/>
            <person name="Roger A.J."/>
            <person name="Ruiz-Trillo I."/>
            <person name="Lander E."/>
            <person name="Nusbaum C."/>
        </authorList>
    </citation>
    <scope>NUCLEOTIDE SEQUENCE [LARGE SCALE GENOMIC DNA]</scope>
    <source>
        <strain evidence="3">ATCC 38327</strain>
    </source>
</reference>
<feature type="compositionally biased region" description="Low complexity" evidence="1">
    <location>
        <begin position="260"/>
        <end position="278"/>
    </location>
</feature>
<gene>
    <name evidence="2" type="ORF">AMAG_15309</name>
</gene>
<dbReference type="STRING" id="578462.A0A0L0T939"/>
<dbReference type="GO" id="GO:0005221">
    <property type="term" value="F:intracellularly cyclic nucleotide-activated monoatomic cation channel activity"/>
    <property type="evidence" value="ECO:0007669"/>
    <property type="project" value="InterPro"/>
</dbReference>
<protein>
    <recommendedName>
        <fullName evidence="4">Ion transport domain-containing protein</fullName>
    </recommendedName>
</protein>
<dbReference type="OrthoDB" id="421226at2759"/>
<proteinExistence type="predicted"/>
<reference evidence="2 3" key="1">
    <citation type="submission" date="2009-11" db="EMBL/GenBank/DDBJ databases">
        <title>Annotation of Allomyces macrogynus ATCC 38327.</title>
        <authorList>
            <consortium name="The Broad Institute Genome Sequencing Platform"/>
            <person name="Russ C."/>
            <person name="Cuomo C."/>
            <person name="Burger G."/>
            <person name="Gray M.W."/>
            <person name="Holland P.W.H."/>
            <person name="King N."/>
            <person name="Lang F.B.F."/>
            <person name="Roger A.J."/>
            <person name="Ruiz-Trillo I."/>
            <person name="Young S.K."/>
            <person name="Zeng Q."/>
            <person name="Gargeya S."/>
            <person name="Fitzgerald M."/>
            <person name="Haas B."/>
            <person name="Abouelleil A."/>
            <person name="Alvarado L."/>
            <person name="Arachchi H.M."/>
            <person name="Berlin A."/>
            <person name="Chapman S.B."/>
            <person name="Gearin G."/>
            <person name="Goldberg J."/>
            <person name="Griggs A."/>
            <person name="Gujja S."/>
            <person name="Hansen M."/>
            <person name="Heiman D."/>
            <person name="Howarth C."/>
            <person name="Larimer J."/>
            <person name="Lui A."/>
            <person name="MacDonald P.J.P."/>
            <person name="McCowen C."/>
            <person name="Montmayeur A."/>
            <person name="Murphy C."/>
            <person name="Neiman D."/>
            <person name="Pearson M."/>
            <person name="Priest M."/>
            <person name="Roberts A."/>
            <person name="Saif S."/>
            <person name="Shea T."/>
            <person name="Sisk P."/>
            <person name="Stolte C."/>
            <person name="Sykes S."/>
            <person name="Wortman J."/>
            <person name="Nusbaum C."/>
            <person name="Birren B."/>
        </authorList>
    </citation>
    <scope>NUCLEOTIDE SEQUENCE [LARGE SCALE GENOMIC DNA]</scope>
    <source>
        <strain evidence="2 3">ATCC 38327</strain>
    </source>
</reference>
<dbReference type="InterPro" id="IPR050866">
    <property type="entry name" value="CNG_cation_channel"/>
</dbReference>
<feature type="compositionally biased region" description="Low complexity" evidence="1">
    <location>
        <begin position="294"/>
        <end position="305"/>
    </location>
</feature>
<dbReference type="PANTHER" id="PTHR45638:SF11">
    <property type="entry name" value="CYCLIC NUCLEOTIDE-GATED CATION CHANNEL SUBUNIT A"/>
    <property type="match status" value="1"/>
</dbReference>
<evidence type="ECO:0000313" key="3">
    <source>
        <dbReference type="Proteomes" id="UP000054350"/>
    </source>
</evidence>
<name>A0A0L0T939_ALLM3</name>